<gene>
    <name evidence="1" type="ORF">VLY81_05605</name>
</gene>
<reference evidence="2" key="1">
    <citation type="submission" date="2023-12" db="EMBL/GenBank/DDBJ databases">
        <title>Novel isolates from deep terrestrial aquifers shed light on the physiology and ecology of the class Limnochordia.</title>
        <authorList>
            <person name="Karnachuk O.V."/>
            <person name="Lukina A.P."/>
            <person name="Avakyan M.R."/>
            <person name="Kadnikov V."/>
            <person name="Begmatov S."/>
            <person name="Beletsky A.V."/>
            <person name="Mardanov A.V."/>
            <person name="Ravin N.V."/>
        </authorList>
    </citation>
    <scope>NUCLEOTIDE SEQUENCE [LARGE SCALE GENOMIC DNA]</scope>
    <source>
        <strain evidence="2">LN</strain>
    </source>
</reference>
<dbReference type="EMBL" id="CP141614">
    <property type="protein sequence ID" value="WRP15638.1"/>
    <property type="molecule type" value="Genomic_DNA"/>
</dbReference>
<keyword evidence="2" id="KW-1185">Reference proteome</keyword>
<protein>
    <submittedName>
        <fullName evidence="1">Uncharacterized protein</fullName>
    </submittedName>
</protein>
<accession>A0ABZ1BSP7</accession>
<name>A0ABZ1BSP7_9FIRM</name>
<organism evidence="1 2">
    <name type="scientific">Geochorda subterranea</name>
    <dbReference type="NCBI Taxonomy" id="3109564"/>
    <lineage>
        <taxon>Bacteria</taxon>
        <taxon>Bacillati</taxon>
        <taxon>Bacillota</taxon>
        <taxon>Limnochordia</taxon>
        <taxon>Limnochordales</taxon>
        <taxon>Geochordaceae</taxon>
        <taxon>Geochorda</taxon>
    </lineage>
</organism>
<evidence type="ECO:0000313" key="2">
    <source>
        <dbReference type="Proteomes" id="UP001333102"/>
    </source>
</evidence>
<sequence>MGIIERVARPGERGVYFRLRPDTFGTTIIGLRLEALRRFRQLLERSLATVQDAPAARRKRLEAARVLFTFFERELERIQCRWETGEWKEGDRRA</sequence>
<dbReference type="RefSeq" id="WP_324670044.1">
    <property type="nucleotide sequence ID" value="NZ_CP141614.1"/>
</dbReference>
<dbReference type="Proteomes" id="UP001333102">
    <property type="component" value="Chromosome"/>
</dbReference>
<proteinExistence type="predicted"/>
<dbReference type="Gene3D" id="1.10.287.160">
    <property type="entry name" value="HR1 repeat"/>
    <property type="match status" value="1"/>
</dbReference>
<evidence type="ECO:0000313" key="1">
    <source>
        <dbReference type="EMBL" id="WRP15638.1"/>
    </source>
</evidence>